<comment type="pathway">
    <text evidence="5">Amino-acid biosynthesis.</text>
</comment>
<evidence type="ECO:0000256" key="1">
    <source>
        <dbReference type="ARBA" id="ARBA00009667"/>
    </source>
</evidence>
<keyword evidence="3 6" id="KW-0368">Histidine biosynthesis</keyword>
<comment type="similarity">
    <text evidence="1 6">Belongs to the HisA/HisF family.</text>
</comment>
<dbReference type="PANTHER" id="PTHR43090:SF2">
    <property type="entry name" value="1-(5-PHOSPHORIBOSYL)-5-[(5-PHOSPHORIBOSYLAMINO)METHYLIDENEAMINO] IMIDAZOLE-4-CARBOXAMIDE ISOMERASE"/>
    <property type="match status" value="1"/>
</dbReference>
<keyword evidence="8" id="KW-1185">Reference proteome</keyword>
<name>A0A1M7Y611_9BACT</name>
<dbReference type="FunFam" id="3.20.20.70:FF:000110">
    <property type="entry name" value="1-(5-phosphoribosyl)-5-[(5-phosphoribosylamino)methylideneamino] imidazole-4-carboxamide isomerase, chloroplastic"/>
    <property type="match status" value="1"/>
</dbReference>
<protein>
    <submittedName>
        <fullName evidence="7">1-(5-phosphoribosyl)-5-[(5-phosphoribosylamino)methylideneamino] imidazole-4-carboxamide isomerase</fullName>
    </submittedName>
</protein>
<keyword evidence="4 7" id="KW-0413">Isomerase</keyword>
<sequence>MKFRPCIDLHEGKVKQIVGSSLSDENPGQLRTNFTAEKPSSWFAELYRNDNLTGGHIIKLGPGNDEAAREALAAWPGGLQLGGGITAENAREWLAAGASHVIVTSYVFSDGKIDRGHLGKLVQAVGKERLVLDLSCRRRGDRYYIVTDRWQKFTEVEIVPAVLEDLARCSDEFLIHAADVEGKCAGIEEELVVKLAEWSPLPTTYAGGVRDLDDLALIRDLGKGRLDATVGSALDIFGGTTLSYTDAVNFCRVS</sequence>
<keyword evidence="2 6" id="KW-0028">Amino-acid biosynthesis</keyword>
<dbReference type="GO" id="GO:0000105">
    <property type="term" value="P:L-histidine biosynthetic process"/>
    <property type="evidence" value="ECO:0007669"/>
    <property type="project" value="UniProtKB-KW"/>
</dbReference>
<dbReference type="Pfam" id="PF00977">
    <property type="entry name" value="His_biosynth"/>
    <property type="match status" value="1"/>
</dbReference>
<dbReference type="Proteomes" id="UP000184603">
    <property type="component" value="Unassembled WGS sequence"/>
</dbReference>
<dbReference type="InterPro" id="IPR011858">
    <property type="entry name" value="His6/HISN3"/>
</dbReference>
<dbReference type="PANTHER" id="PTHR43090">
    <property type="entry name" value="1-(5-PHOSPHORIBOSYL)-5-[(5-PHOSPHORIBOSYLAMINO)METHYLIDENEAMINO] IMIDAZOLE-4-CARBOXAMIDE ISOMERASE"/>
    <property type="match status" value="1"/>
</dbReference>
<evidence type="ECO:0000313" key="7">
    <source>
        <dbReference type="EMBL" id="SHO47947.1"/>
    </source>
</evidence>
<reference evidence="7 8" key="1">
    <citation type="submission" date="2016-12" db="EMBL/GenBank/DDBJ databases">
        <authorList>
            <person name="Song W.-J."/>
            <person name="Kurnit D.M."/>
        </authorList>
    </citation>
    <scope>NUCLEOTIDE SEQUENCE [LARGE SCALE GENOMIC DNA]</scope>
    <source>
        <strain evidence="7 8">DSM 18488</strain>
    </source>
</reference>
<dbReference type="InterPro" id="IPR013785">
    <property type="entry name" value="Aldolase_TIM"/>
</dbReference>
<gene>
    <name evidence="7" type="ORF">SAMN02745220_02063</name>
</gene>
<dbReference type="AlphaFoldDB" id="A0A1M7Y611"/>
<evidence type="ECO:0000256" key="6">
    <source>
        <dbReference type="RuleBase" id="RU003657"/>
    </source>
</evidence>
<evidence type="ECO:0000256" key="4">
    <source>
        <dbReference type="ARBA" id="ARBA00023235"/>
    </source>
</evidence>
<evidence type="ECO:0000313" key="8">
    <source>
        <dbReference type="Proteomes" id="UP000184603"/>
    </source>
</evidence>
<dbReference type="GO" id="GO:0000162">
    <property type="term" value="P:L-tryptophan biosynthetic process"/>
    <property type="evidence" value="ECO:0007669"/>
    <property type="project" value="TreeGrafter"/>
</dbReference>
<dbReference type="GO" id="GO:0005737">
    <property type="term" value="C:cytoplasm"/>
    <property type="evidence" value="ECO:0007669"/>
    <property type="project" value="TreeGrafter"/>
</dbReference>
<dbReference type="NCBIfam" id="TIGR02129">
    <property type="entry name" value="hisA_euk"/>
    <property type="match status" value="1"/>
</dbReference>
<evidence type="ECO:0000256" key="2">
    <source>
        <dbReference type="ARBA" id="ARBA00022605"/>
    </source>
</evidence>
<proteinExistence type="inferred from homology"/>
<dbReference type="RefSeq" id="WP_073613355.1">
    <property type="nucleotide sequence ID" value="NZ_FRFE01000008.1"/>
</dbReference>
<dbReference type="InterPro" id="IPR006062">
    <property type="entry name" value="His_biosynth"/>
</dbReference>
<evidence type="ECO:0000256" key="5">
    <source>
        <dbReference type="ARBA" id="ARBA00029440"/>
    </source>
</evidence>
<dbReference type="STRING" id="1121416.SAMN02745220_02063"/>
<dbReference type="SUPFAM" id="SSF51366">
    <property type="entry name" value="Ribulose-phoshate binding barrel"/>
    <property type="match status" value="1"/>
</dbReference>
<dbReference type="GO" id="GO:0003949">
    <property type="term" value="F:1-(5-phosphoribosyl)-5-[(5-phosphoribosylamino)methylideneamino]imidazole-4-carboxamide isomerase activity"/>
    <property type="evidence" value="ECO:0007669"/>
    <property type="project" value="InterPro"/>
</dbReference>
<dbReference type="InterPro" id="IPR011060">
    <property type="entry name" value="RibuloseP-bd_barrel"/>
</dbReference>
<dbReference type="InterPro" id="IPR044524">
    <property type="entry name" value="Isoase_HisA-like"/>
</dbReference>
<dbReference type="EMBL" id="FRFE01000008">
    <property type="protein sequence ID" value="SHO47947.1"/>
    <property type="molecule type" value="Genomic_DNA"/>
</dbReference>
<dbReference type="Gene3D" id="3.20.20.70">
    <property type="entry name" value="Aldolase class I"/>
    <property type="match status" value="1"/>
</dbReference>
<dbReference type="CDD" id="cd04723">
    <property type="entry name" value="HisA_HisF"/>
    <property type="match status" value="1"/>
</dbReference>
<dbReference type="OrthoDB" id="9807749at2"/>
<evidence type="ECO:0000256" key="3">
    <source>
        <dbReference type="ARBA" id="ARBA00023102"/>
    </source>
</evidence>
<organism evidence="7 8">
    <name type="scientific">Desulfopila aestuarii DSM 18488</name>
    <dbReference type="NCBI Taxonomy" id="1121416"/>
    <lineage>
        <taxon>Bacteria</taxon>
        <taxon>Pseudomonadati</taxon>
        <taxon>Thermodesulfobacteriota</taxon>
        <taxon>Desulfobulbia</taxon>
        <taxon>Desulfobulbales</taxon>
        <taxon>Desulfocapsaceae</taxon>
        <taxon>Desulfopila</taxon>
    </lineage>
</organism>
<accession>A0A1M7Y611</accession>